<dbReference type="EMBL" id="JACXVP010000011">
    <property type="protein sequence ID" value="KAG5578501.1"/>
    <property type="molecule type" value="Genomic_DNA"/>
</dbReference>
<dbReference type="PANTHER" id="PTHR47186">
    <property type="entry name" value="LEUCINE-RICH REPEAT-CONTAINING PROTEIN 57"/>
    <property type="match status" value="1"/>
</dbReference>
<reference evidence="2 3" key="1">
    <citation type="submission" date="2020-09" db="EMBL/GenBank/DDBJ databases">
        <title>De no assembly of potato wild relative species, Solanum commersonii.</title>
        <authorList>
            <person name="Cho K."/>
        </authorList>
    </citation>
    <scope>NUCLEOTIDE SEQUENCE [LARGE SCALE GENOMIC DNA]</scope>
    <source>
        <strain evidence="2">LZ3.2</strain>
        <tissue evidence="2">Leaf</tissue>
    </source>
</reference>
<evidence type="ECO:0000313" key="2">
    <source>
        <dbReference type="EMBL" id="KAG5578501.1"/>
    </source>
</evidence>
<keyword evidence="3" id="KW-1185">Reference proteome</keyword>
<dbReference type="InterPro" id="IPR032675">
    <property type="entry name" value="LRR_dom_sf"/>
</dbReference>
<proteinExistence type="predicted"/>
<comment type="caution">
    <text evidence="2">The sequence shown here is derived from an EMBL/GenBank/DDBJ whole genome shotgun (WGS) entry which is preliminary data.</text>
</comment>
<evidence type="ECO:0000259" key="1">
    <source>
        <dbReference type="Pfam" id="PF25019"/>
    </source>
</evidence>
<dbReference type="AlphaFoldDB" id="A0A9J5WT90"/>
<sequence length="259" mass="28845">MEKLINLHHLDTTGTSLLKMPLHPSKLKNLHVLVGFKFILGGCSDLRMVDLGELRNLHASISVLELQNVVDRREALNANMTKKEHVEMLSLEWSESIADSSQTEGDILDKLQPNTNIKELEIAGYRGTKFPNWMADHSFLKLVGVSLSNCNNCASLPALGQLPSLKFLTVRGMHRITERCRSGSSSMYWGKGEFPALHDFLIEDCPKLIGKLPEKLCSLRGLRISKCPELSPETPIQLSNLKEFKVVASPKVGVLFDDA</sequence>
<evidence type="ECO:0000313" key="3">
    <source>
        <dbReference type="Proteomes" id="UP000824120"/>
    </source>
</evidence>
<accession>A0A9J5WT90</accession>
<gene>
    <name evidence="2" type="ORF">H5410_058635</name>
</gene>
<dbReference type="PANTHER" id="PTHR47186:SF42">
    <property type="entry name" value="DISEASE RESISTANCE RPP13-LIKE PROTEIN 1"/>
    <property type="match status" value="1"/>
</dbReference>
<dbReference type="OrthoDB" id="1303418at2759"/>
<dbReference type="Gene3D" id="3.80.10.10">
    <property type="entry name" value="Ribonuclease Inhibitor"/>
    <property type="match status" value="1"/>
</dbReference>
<feature type="domain" description="R13L1/DRL21-like LRR repeat region" evidence="1">
    <location>
        <begin position="50"/>
        <end position="173"/>
    </location>
</feature>
<name>A0A9J5WT90_SOLCO</name>
<dbReference type="InterPro" id="IPR056789">
    <property type="entry name" value="LRR_R13L1-DRL21"/>
</dbReference>
<protein>
    <recommendedName>
        <fullName evidence="1">R13L1/DRL21-like LRR repeat region domain-containing protein</fullName>
    </recommendedName>
</protein>
<organism evidence="2 3">
    <name type="scientific">Solanum commersonii</name>
    <name type="common">Commerson's wild potato</name>
    <name type="synonym">Commerson's nightshade</name>
    <dbReference type="NCBI Taxonomy" id="4109"/>
    <lineage>
        <taxon>Eukaryota</taxon>
        <taxon>Viridiplantae</taxon>
        <taxon>Streptophyta</taxon>
        <taxon>Embryophyta</taxon>
        <taxon>Tracheophyta</taxon>
        <taxon>Spermatophyta</taxon>
        <taxon>Magnoliopsida</taxon>
        <taxon>eudicotyledons</taxon>
        <taxon>Gunneridae</taxon>
        <taxon>Pentapetalae</taxon>
        <taxon>asterids</taxon>
        <taxon>lamiids</taxon>
        <taxon>Solanales</taxon>
        <taxon>Solanaceae</taxon>
        <taxon>Solanoideae</taxon>
        <taxon>Solaneae</taxon>
        <taxon>Solanum</taxon>
    </lineage>
</organism>
<dbReference type="Proteomes" id="UP000824120">
    <property type="component" value="Chromosome 11"/>
</dbReference>
<dbReference type="SUPFAM" id="SSF52058">
    <property type="entry name" value="L domain-like"/>
    <property type="match status" value="1"/>
</dbReference>
<dbReference type="Pfam" id="PF25019">
    <property type="entry name" value="LRR_R13L1-DRL21"/>
    <property type="match status" value="1"/>
</dbReference>